<evidence type="ECO:0000256" key="4">
    <source>
        <dbReference type="SAM" id="MobiDB-lite"/>
    </source>
</evidence>
<dbReference type="AlphaFoldDB" id="A0A382CY88"/>
<feature type="compositionally biased region" description="Low complexity" evidence="4">
    <location>
        <begin position="262"/>
        <end position="276"/>
    </location>
</feature>
<feature type="region of interest" description="Disordered" evidence="4">
    <location>
        <begin position="23"/>
        <end position="50"/>
    </location>
</feature>
<evidence type="ECO:0000256" key="2">
    <source>
        <dbReference type="ARBA" id="ARBA00022737"/>
    </source>
</evidence>
<name>A0A382CY88_9ZZZZ</name>
<dbReference type="GO" id="GO:0007154">
    <property type="term" value="P:cell communication"/>
    <property type="evidence" value="ECO:0007669"/>
    <property type="project" value="InterPro"/>
</dbReference>
<evidence type="ECO:0000256" key="3">
    <source>
        <dbReference type="ARBA" id="ARBA00022837"/>
    </source>
</evidence>
<reference evidence="6" key="1">
    <citation type="submission" date="2018-05" db="EMBL/GenBank/DDBJ databases">
        <authorList>
            <person name="Lanie J.A."/>
            <person name="Ng W.-L."/>
            <person name="Kazmierczak K.M."/>
            <person name="Andrzejewski T.M."/>
            <person name="Davidsen T.M."/>
            <person name="Wayne K.J."/>
            <person name="Tettelin H."/>
            <person name="Glass J.I."/>
            <person name="Rusch D."/>
            <person name="Podicherti R."/>
            <person name="Tsui H.-C.T."/>
            <person name="Winkler M.E."/>
        </authorList>
    </citation>
    <scope>NUCLEOTIDE SEQUENCE</scope>
</reference>
<dbReference type="PROSITE" id="PS51257">
    <property type="entry name" value="PROKAR_LIPOPROTEIN"/>
    <property type="match status" value="1"/>
</dbReference>
<protein>
    <recommendedName>
        <fullName evidence="5">Calx-beta domain-containing protein</fullName>
    </recommendedName>
</protein>
<dbReference type="EMBL" id="UINC01036747">
    <property type="protein sequence ID" value="SVB31186.1"/>
    <property type="molecule type" value="Genomic_DNA"/>
</dbReference>
<dbReference type="InterPro" id="IPR038081">
    <property type="entry name" value="CalX-like_sf"/>
</dbReference>
<sequence>MKIWLFSLNAGLLLIISACGEQQSSDEDSDYSSLRSTGVEKKTTSDSALTTEAGGTVTVQVRLTSMPLSTVTVTPTSSDNGEGQVSPDTLSFTNKNWNTYQTLTISGVDDNVTDGTQSYQINFPLSTEDTKYSSLSVSSLSMSNKDDEVAGVVVGTISGNTTESGGTATFTVKLNSQPEAGVAISVSSSNTDEGTVNPSSLGFSSSNWNTSQTVTVTGVDDSSDPVVDGNTSYKINLGNTVSSSTHYNDLKSGTLELSNTDSESPGVTLSSSSLTTSENGTNATFTVKLDQKTTSDVTINLQSDDPGEGVPSPSALTFTTSNYSSAQTITVQAVDDAFYDDNQSYTIALKTISGTGTAYDGFDPADVSVTNTDNESANDVGIEPSTSSISVSETGSTASFTLKLKSEPTANVVLSISSSNTAEGIVSPSSLLFSRNNWSTSQTVTVTGVDDYYDNGSTSFSIIVGSPVTSDTNYSAKPASTISATNVDNDTAGITIIASDNQTGEDGDNGTLLVLLDSQPFGDVILSVTSDNTSETTVSPDNLTFTTSNWNTSQTVTLIGVDDNDNDSNQSFNITVAGSSHTTSNGETSYDNLSSSVQVTNVDNET</sequence>
<organism evidence="6">
    <name type="scientific">marine metagenome</name>
    <dbReference type="NCBI Taxonomy" id="408172"/>
    <lineage>
        <taxon>unclassified sequences</taxon>
        <taxon>metagenomes</taxon>
        <taxon>ecological metagenomes</taxon>
    </lineage>
</organism>
<feature type="region of interest" description="Disordered" evidence="4">
    <location>
        <begin position="254"/>
        <end position="276"/>
    </location>
</feature>
<keyword evidence="2" id="KW-0677">Repeat</keyword>
<evidence type="ECO:0000313" key="6">
    <source>
        <dbReference type="EMBL" id="SVB31186.1"/>
    </source>
</evidence>
<feature type="region of interest" description="Disordered" evidence="4">
    <location>
        <begin position="188"/>
        <end position="207"/>
    </location>
</feature>
<feature type="non-terminal residue" evidence="6">
    <location>
        <position position="606"/>
    </location>
</feature>
<keyword evidence="1" id="KW-0732">Signal</keyword>
<accession>A0A382CY88</accession>
<dbReference type="InterPro" id="IPR003644">
    <property type="entry name" value="Calx_beta"/>
</dbReference>
<dbReference type="GO" id="GO:0016020">
    <property type="term" value="C:membrane"/>
    <property type="evidence" value="ECO:0007669"/>
    <property type="project" value="InterPro"/>
</dbReference>
<dbReference type="Pfam" id="PF03160">
    <property type="entry name" value="Calx-beta"/>
    <property type="match status" value="3"/>
</dbReference>
<feature type="domain" description="Calx-beta" evidence="5">
    <location>
        <begin position="265"/>
        <end position="364"/>
    </location>
</feature>
<dbReference type="SUPFAM" id="SSF141072">
    <property type="entry name" value="CalX-like"/>
    <property type="match status" value="2"/>
</dbReference>
<keyword evidence="3" id="KW-0106">Calcium</keyword>
<feature type="domain" description="Calx-beta" evidence="5">
    <location>
        <begin position="386"/>
        <end position="482"/>
    </location>
</feature>
<gene>
    <name evidence="6" type="ORF">METZ01_LOCUS184040</name>
</gene>
<evidence type="ECO:0000259" key="5">
    <source>
        <dbReference type="Pfam" id="PF03160"/>
    </source>
</evidence>
<feature type="domain" description="Calx-beta" evidence="5">
    <location>
        <begin position="50"/>
        <end position="127"/>
    </location>
</feature>
<evidence type="ECO:0000256" key="1">
    <source>
        <dbReference type="ARBA" id="ARBA00022729"/>
    </source>
</evidence>
<dbReference type="Gene3D" id="2.60.40.2030">
    <property type="match status" value="1"/>
</dbReference>
<proteinExistence type="predicted"/>